<keyword evidence="5" id="KW-1185">Reference proteome</keyword>
<evidence type="ECO:0000256" key="3">
    <source>
        <dbReference type="SAM" id="MobiDB-lite"/>
    </source>
</evidence>
<dbReference type="InterPro" id="IPR036348">
    <property type="entry name" value="WIBG_N_sf"/>
</dbReference>
<dbReference type="Pfam" id="PF09282">
    <property type="entry name" value="Mago-bind"/>
    <property type="match status" value="1"/>
</dbReference>
<sequence length="193" mass="21648">MQSNDALRDSDPLANGESFIPASQRPDGTWRKPRRVKEGYVPQEEVPLYESKGKKLMNRHVAPAEPMKVAGFTAHKTIPGLFIEDKPAVKTPKPKKTKAKKVDVVTSLVSELKITEQPKKQVTVSSPAVTVAVSESSDPVKKVKNLKKRLREVESLEEKINSGAIAKPEKEQLDKIKRKNDLIMQIYQLEKEI</sequence>
<accession>A0ABM1MJ84</accession>
<evidence type="ECO:0000259" key="4">
    <source>
        <dbReference type="SMART" id="SM01273"/>
    </source>
</evidence>
<evidence type="ECO:0000313" key="6">
    <source>
        <dbReference type="RefSeq" id="XP_017774634.1"/>
    </source>
</evidence>
<dbReference type="SMART" id="SM01273">
    <property type="entry name" value="Mago-bind"/>
    <property type="match status" value="1"/>
</dbReference>
<comment type="similarity">
    <text evidence="1">Belongs to the pym family.</text>
</comment>
<gene>
    <name evidence="6" type="primary">LOC108561282</name>
</gene>
<dbReference type="RefSeq" id="XP_017774634.1">
    <property type="nucleotide sequence ID" value="XM_017919145.1"/>
</dbReference>
<protein>
    <recommendedName>
        <fullName evidence="2">Partner of Y14 and mago</fullName>
    </recommendedName>
</protein>
<dbReference type="Proteomes" id="UP000695000">
    <property type="component" value="Unplaced"/>
</dbReference>
<dbReference type="PANTHER" id="PTHR22959:SF0">
    <property type="entry name" value="PARTNER OF Y14 AND MAGO"/>
    <property type="match status" value="1"/>
</dbReference>
<feature type="compositionally biased region" description="Basic and acidic residues" evidence="3">
    <location>
        <begin position="1"/>
        <end position="11"/>
    </location>
</feature>
<proteinExistence type="inferred from homology"/>
<organism evidence="5 6">
    <name type="scientific">Nicrophorus vespilloides</name>
    <name type="common">Boreal carrion beetle</name>
    <dbReference type="NCBI Taxonomy" id="110193"/>
    <lineage>
        <taxon>Eukaryota</taxon>
        <taxon>Metazoa</taxon>
        <taxon>Ecdysozoa</taxon>
        <taxon>Arthropoda</taxon>
        <taxon>Hexapoda</taxon>
        <taxon>Insecta</taxon>
        <taxon>Pterygota</taxon>
        <taxon>Neoptera</taxon>
        <taxon>Endopterygota</taxon>
        <taxon>Coleoptera</taxon>
        <taxon>Polyphaga</taxon>
        <taxon>Staphyliniformia</taxon>
        <taxon>Silphidae</taxon>
        <taxon>Nicrophorinae</taxon>
        <taxon>Nicrophorus</taxon>
    </lineage>
</organism>
<dbReference type="InterPro" id="IPR015362">
    <property type="entry name" value="WIBG_mago-bd"/>
</dbReference>
<reference evidence="6" key="1">
    <citation type="submission" date="2025-08" db="UniProtKB">
        <authorList>
            <consortium name="RefSeq"/>
        </authorList>
    </citation>
    <scope>IDENTIFICATION</scope>
    <source>
        <tissue evidence="6">Whole Larva</tissue>
    </source>
</reference>
<dbReference type="InterPro" id="IPR039333">
    <property type="entry name" value="PYM1"/>
</dbReference>
<evidence type="ECO:0000256" key="2">
    <source>
        <dbReference type="ARBA" id="ARBA00018898"/>
    </source>
</evidence>
<feature type="domain" description="WIBG Mago-binding" evidence="4">
    <location>
        <begin position="16"/>
        <end position="42"/>
    </location>
</feature>
<name>A0ABM1MJ84_NICVS</name>
<dbReference type="SUPFAM" id="SSF101931">
    <property type="entry name" value="Pym (Within the bgcn gene intron protein, WIBG), N-terminal domain"/>
    <property type="match status" value="1"/>
</dbReference>
<evidence type="ECO:0000256" key="1">
    <source>
        <dbReference type="ARBA" id="ARBA00009394"/>
    </source>
</evidence>
<dbReference type="PANTHER" id="PTHR22959">
    <property type="entry name" value="PYM PROTEIN"/>
    <property type="match status" value="1"/>
</dbReference>
<feature type="region of interest" description="Disordered" evidence="3">
    <location>
        <begin position="1"/>
        <end position="36"/>
    </location>
</feature>
<evidence type="ECO:0000313" key="5">
    <source>
        <dbReference type="Proteomes" id="UP000695000"/>
    </source>
</evidence>
<dbReference type="GeneID" id="108561282"/>